<evidence type="ECO:0000256" key="1">
    <source>
        <dbReference type="ARBA" id="ARBA00006040"/>
    </source>
</evidence>
<name>A0A9P5ASE1_9HYPO</name>
<evidence type="ECO:0000313" key="9">
    <source>
        <dbReference type="EMBL" id="KAF4344088.1"/>
    </source>
</evidence>
<dbReference type="AlphaFoldDB" id="A0A9P5ASE1"/>
<dbReference type="Proteomes" id="UP000730481">
    <property type="component" value="Unassembled WGS sequence"/>
</dbReference>
<evidence type="ECO:0000256" key="3">
    <source>
        <dbReference type="ARBA" id="ARBA00022723"/>
    </source>
</evidence>
<dbReference type="SUPFAM" id="SSF55486">
    <property type="entry name" value="Metalloproteases ('zincins'), catalytic domain"/>
    <property type="match status" value="1"/>
</dbReference>
<dbReference type="InterPro" id="IPR024079">
    <property type="entry name" value="MetalloPept_cat_dom_sf"/>
</dbReference>
<keyword evidence="5 7" id="KW-0862">Zinc</keyword>
<keyword evidence="3 7" id="KW-0479">Metal-binding</keyword>
<comment type="cofactor">
    <cofactor evidence="7">
        <name>Zn(2+)</name>
        <dbReference type="ChEBI" id="CHEBI:29105"/>
    </cofactor>
    <text evidence="7">Binds 1 zinc ion.</text>
</comment>
<dbReference type="GO" id="GO:0046872">
    <property type="term" value="F:metal ion binding"/>
    <property type="evidence" value="ECO:0007669"/>
    <property type="project" value="UniProtKB-UniRule"/>
</dbReference>
<proteinExistence type="inferred from homology"/>
<dbReference type="GO" id="GO:0006508">
    <property type="term" value="P:proteolysis"/>
    <property type="evidence" value="ECO:0007669"/>
    <property type="project" value="UniProtKB-KW"/>
</dbReference>
<dbReference type="Pfam" id="PF01432">
    <property type="entry name" value="Peptidase_M3"/>
    <property type="match status" value="1"/>
</dbReference>
<dbReference type="CDD" id="cd06455">
    <property type="entry name" value="M3A_TOP"/>
    <property type="match status" value="1"/>
</dbReference>
<evidence type="ECO:0000256" key="2">
    <source>
        <dbReference type="ARBA" id="ARBA00022670"/>
    </source>
</evidence>
<dbReference type="PANTHER" id="PTHR11804">
    <property type="entry name" value="PROTEASE M3 THIMET OLIGOPEPTIDASE-RELATED"/>
    <property type="match status" value="1"/>
</dbReference>
<evidence type="ECO:0000259" key="8">
    <source>
        <dbReference type="Pfam" id="PF01432"/>
    </source>
</evidence>
<evidence type="ECO:0000256" key="4">
    <source>
        <dbReference type="ARBA" id="ARBA00022801"/>
    </source>
</evidence>
<keyword evidence="10" id="KW-1185">Reference proteome</keyword>
<gene>
    <name evidence="9" type="ORF">FBEOM_1960</name>
</gene>
<dbReference type="GO" id="GO:0005758">
    <property type="term" value="C:mitochondrial intermembrane space"/>
    <property type="evidence" value="ECO:0007669"/>
    <property type="project" value="TreeGrafter"/>
</dbReference>
<evidence type="ECO:0000313" key="10">
    <source>
        <dbReference type="Proteomes" id="UP000730481"/>
    </source>
</evidence>
<protein>
    <submittedName>
        <fullName evidence="9">PRD1 ase yscD</fullName>
    </submittedName>
</protein>
<dbReference type="InterPro" id="IPR045090">
    <property type="entry name" value="Pept_M3A_M3B"/>
</dbReference>
<sequence length="697" mass="78699">MSRKPPQSPPSFTATPSTILSETSSLISSTTALEDTLVSSLTPSTASFSNLLTPMLNDDHAVSKQTLIIRLFSSVSEDKDLRDASRTAEEMLLKANAEGLMRRDVAALVKAVYEKHQRGEEVLSDEDAYTLFKTHRAYQNTGAGIEDEEVREKYMAAVQERNEVLVAARKEISESDEGIFFTRAELNGVPPSILDAMKTNDDGTKLKATFKKGHMVSIMKHATSAKTRKAYNIAKESRFPENVTRLERAVELRNSTARMLGFKTHAELKMEDKMAKNVESVMTMLNKLRSELKPLADEEMKTLFEIKKAYIRGNGTDEDGEDAKRLNAWDWAFYARILEKERYSVDSLLISEYFEVNHSLKGMLMIFEEIFGMVFIPTDVPVWQKDVTVYEAWNSENQGGGFLGYLYLDLYAREGKYAGAHSSLVQPGFITSDNKRHHPSSSLITSLLYTPSQPTLLLHSELKTMFHELGHAIHKLVTHTKHQHGCARDFVEIPSILLENWIWVPSVLQRLGKHYSYLSDEYLAFWKSKNEGHRPGEVLPEKLALDIARTKHVNGAHAMLYQVFLALFDLTIHNAEEGKAVDTTRLWNESKTEIMGLGRADSIGQASFAHPFRAYDAAYFTYALSKVYATDLWVSHFKSDPMDKTTGLRYREFVLQPGGSQPELKSLSNFLGREPNDKAYYGEITSTECETTKSSVL</sequence>
<dbReference type="PANTHER" id="PTHR11804:SF84">
    <property type="entry name" value="SACCHAROLYSIN"/>
    <property type="match status" value="1"/>
</dbReference>
<dbReference type="GO" id="GO:0004222">
    <property type="term" value="F:metalloendopeptidase activity"/>
    <property type="evidence" value="ECO:0007669"/>
    <property type="project" value="InterPro"/>
</dbReference>
<evidence type="ECO:0000256" key="6">
    <source>
        <dbReference type="ARBA" id="ARBA00023049"/>
    </source>
</evidence>
<feature type="domain" description="Peptidase M3A/M3B catalytic" evidence="8">
    <location>
        <begin position="218"/>
        <end position="681"/>
    </location>
</feature>
<accession>A0A9P5ASE1</accession>
<organism evidence="9 10">
    <name type="scientific">Fusarium beomiforme</name>
    <dbReference type="NCBI Taxonomy" id="44412"/>
    <lineage>
        <taxon>Eukaryota</taxon>
        <taxon>Fungi</taxon>
        <taxon>Dikarya</taxon>
        <taxon>Ascomycota</taxon>
        <taxon>Pezizomycotina</taxon>
        <taxon>Sordariomycetes</taxon>
        <taxon>Hypocreomycetidae</taxon>
        <taxon>Hypocreales</taxon>
        <taxon>Nectriaceae</taxon>
        <taxon>Fusarium</taxon>
        <taxon>Fusarium burgessii species complex</taxon>
    </lineage>
</organism>
<reference evidence="9" key="1">
    <citation type="journal article" date="2017" name="Mycologia">
        <title>Fusarium algeriense, sp. nov., a novel toxigenic crown rot pathogen of durum wheat from Algeria is nested in the Fusarium burgessii species complex.</title>
        <authorList>
            <person name="Laraba I."/>
            <person name="Keddad A."/>
            <person name="Boureghda H."/>
            <person name="Abdallah N."/>
            <person name="Vaughan M.M."/>
            <person name="Proctor R.H."/>
            <person name="Busman M."/>
            <person name="O'Donnell K."/>
        </authorList>
    </citation>
    <scope>NUCLEOTIDE SEQUENCE</scope>
    <source>
        <strain evidence="9">NRRL 25174</strain>
    </source>
</reference>
<reference evidence="9" key="2">
    <citation type="submission" date="2020-02" db="EMBL/GenBank/DDBJ databases">
        <title>Identification and distribution of gene clusters putatively required for synthesis of sphingolipid metabolism inhibitors in phylogenetically diverse species of the filamentous fungus Fusarium.</title>
        <authorList>
            <person name="Kim H.-S."/>
            <person name="Busman M."/>
            <person name="Brown D.W."/>
            <person name="Divon H."/>
            <person name="Uhlig S."/>
            <person name="Proctor R.H."/>
        </authorList>
    </citation>
    <scope>NUCLEOTIDE SEQUENCE</scope>
    <source>
        <strain evidence="9">NRRL 25174</strain>
    </source>
</reference>
<evidence type="ECO:0000256" key="5">
    <source>
        <dbReference type="ARBA" id="ARBA00022833"/>
    </source>
</evidence>
<dbReference type="InterPro" id="IPR001567">
    <property type="entry name" value="Pept_M3A_M3B_dom"/>
</dbReference>
<keyword evidence="6 7" id="KW-0482">Metalloprotease</keyword>
<dbReference type="InterPro" id="IPR024080">
    <property type="entry name" value="Neurolysin/TOP_N"/>
</dbReference>
<keyword evidence="4 7" id="KW-0378">Hydrolase</keyword>
<dbReference type="EMBL" id="PVQB02000065">
    <property type="protein sequence ID" value="KAF4344088.1"/>
    <property type="molecule type" value="Genomic_DNA"/>
</dbReference>
<dbReference type="OrthoDB" id="534666at2759"/>
<dbReference type="Gene3D" id="1.20.1050.40">
    <property type="entry name" value="Endopeptidase. Chain P, domain 1"/>
    <property type="match status" value="1"/>
</dbReference>
<evidence type="ECO:0000256" key="7">
    <source>
        <dbReference type="RuleBase" id="RU003435"/>
    </source>
</evidence>
<dbReference type="Gene3D" id="1.10.1370.10">
    <property type="entry name" value="Neurolysin, domain 3"/>
    <property type="match status" value="1"/>
</dbReference>
<comment type="similarity">
    <text evidence="1 7">Belongs to the peptidase M3 family.</text>
</comment>
<keyword evidence="2 7" id="KW-0645">Protease</keyword>
<dbReference type="InterPro" id="IPR024077">
    <property type="entry name" value="Neurolysin/TOP_dom2"/>
</dbReference>
<dbReference type="GO" id="GO:0006518">
    <property type="term" value="P:peptide metabolic process"/>
    <property type="evidence" value="ECO:0007669"/>
    <property type="project" value="TreeGrafter"/>
</dbReference>
<comment type="caution">
    <text evidence="9">The sequence shown here is derived from an EMBL/GenBank/DDBJ whole genome shotgun (WGS) entry which is preliminary data.</text>
</comment>
<dbReference type="Gene3D" id="3.40.390.10">
    <property type="entry name" value="Collagenase (Catalytic Domain)"/>
    <property type="match status" value="1"/>
</dbReference>